<evidence type="ECO:0000313" key="7">
    <source>
        <dbReference type="Proteomes" id="UP000310263"/>
    </source>
</evidence>
<feature type="region of interest" description="Disordered" evidence="4">
    <location>
        <begin position="66"/>
        <end position="90"/>
    </location>
</feature>
<comment type="caution">
    <text evidence="6">The sequence shown here is derived from an EMBL/GenBank/DDBJ whole genome shotgun (WGS) entry which is preliminary data.</text>
</comment>
<feature type="domain" description="HTH gntR-type" evidence="5">
    <location>
        <begin position="6"/>
        <end position="74"/>
    </location>
</feature>
<dbReference type="SUPFAM" id="SSF46785">
    <property type="entry name" value="Winged helix' DNA-binding domain"/>
    <property type="match status" value="1"/>
</dbReference>
<name>A0A4S2F6Q5_9ACTN</name>
<dbReference type="CDD" id="cd07377">
    <property type="entry name" value="WHTH_GntR"/>
    <property type="match status" value="1"/>
</dbReference>
<dbReference type="PROSITE" id="PS50949">
    <property type="entry name" value="HTH_GNTR"/>
    <property type="match status" value="1"/>
</dbReference>
<dbReference type="GO" id="GO:0003700">
    <property type="term" value="F:DNA-binding transcription factor activity"/>
    <property type="evidence" value="ECO:0007669"/>
    <property type="project" value="InterPro"/>
</dbReference>
<dbReference type="OrthoDB" id="3174122at2"/>
<dbReference type="SUPFAM" id="SSF64288">
    <property type="entry name" value="Chorismate lyase-like"/>
    <property type="match status" value="1"/>
</dbReference>
<gene>
    <name evidence="6" type="ORF">E5334_00310</name>
</gene>
<dbReference type="AlphaFoldDB" id="A0A4S2F6Q5"/>
<reference evidence="6 7" key="1">
    <citation type="submission" date="2019-04" db="EMBL/GenBank/DDBJ databases">
        <title>Microbes associate with the intestines of laboratory mice.</title>
        <authorList>
            <person name="Navarre W."/>
            <person name="Wong E."/>
            <person name="Huang K."/>
            <person name="Tropini C."/>
            <person name="Ng K."/>
            <person name="Yu B."/>
        </authorList>
    </citation>
    <scope>NUCLEOTIDE SEQUENCE [LARGE SCALE GENOMIC DNA]</scope>
    <source>
        <strain evidence="6 7">NM07_P-09</strain>
    </source>
</reference>
<evidence type="ECO:0000259" key="5">
    <source>
        <dbReference type="PROSITE" id="PS50949"/>
    </source>
</evidence>
<accession>A0A4S2F6Q5</accession>
<dbReference type="PANTHER" id="PTHR44846">
    <property type="entry name" value="MANNOSYL-D-GLYCERATE TRANSPORT/METABOLISM SYSTEM REPRESSOR MNGR-RELATED"/>
    <property type="match status" value="1"/>
</dbReference>
<dbReference type="Proteomes" id="UP000310263">
    <property type="component" value="Unassembled WGS sequence"/>
</dbReference>
<dbReference type="InterPro" id="IPR000524">
    <property type="entry name" value="Tscrpt_reg_HTH_GntR"/>
</dbReference>
<dbReference type="Gene3D" id="1.10.10.10">
    <property type="entry name" value="Winged helix-like DNA-binding domain superfamily/Winged helix DNA-binding domain"/>
    <property type="match status" value="1"/>
</dbReference>
<organism evidence="6 7">
    <name type="scientific">Muricaecibacterium torontonense</name>
    <dbReference type="NCBI Taxonomy" id="3032871"/>
    <lineage>
        <taxon>Bacteria</taxon>
        <taxon>Bacillati</taxon>
        <taxon>Actinomycetota</taxon>
        <taxon>Coriobacteriia</taxon>
        <taxon>Coriobacteriales</taxon>
        <taxon>Atopobiaceae</taxon>
        <taxon>Muricaecibacterium</taxon>
    </lineage>
</organism>
<dbReference type="Gene3D" id="3.40.1410.10">
    <property type="entry name" value="Chorismate lyase-like"/>
    <property type="match status" value="1"/>
</dbReference>
<dbReference type="Pfam" id="PF00392">
    <property type="entry name" value="GntR"/>
    <property type="match status" value="1"/>
</dbReference>
<keyword evidence="7" id="KW-1185">Reference proteome</keyword>
<dbReference type="SMART" id="SM00345">
    <property type="entry name" value="HTH_GNTR"/>
    <property type="match status" value="1"/>
</dbReference>
<dbReference type="GO" id="GO:0003677">
    <property type="term" value="F:DNA binding"/>
    <property type="evidence" value="ECO:0007669"/>
    <property type="project" value="UniProtKB-KW"/>
</dbReference>
<dbReference type="InterPro" id="IPR036388">
    <property type="entry name" value="WH-like_DNA-bd_sf"/>
</dbReference>
<dbReference type="InterPro" id="IPR028978">
    <property type="entry name" value="Chorismate_lyase_/UTRA_dom_sf"/>
</dbReference>
<dbReference type="InterPro" id="IPR036390">
    <property type="entry name" value="WH_DNA-bd_sf"/>
</dbReference>
<keyword evidence="2" id="KW-0238">DNA-binding</keyword>
<evidence type="ECO:0000256" key="4">
    <source>
        <dbReference type="SAM" id="MobiDB-lite"/>
    </source>
</evidence>
<dbReference type="SMART" id="SM00866">
    <property type="entry name" value="UTRA"/>
    <property type="match status" value="1"/>
</dbReference>
<dbReference type="EMBL" id="SRYE01000001">
    <property type="protein sequence ID" value="TGY63001.1"/>
    <property type="molecule type" value="Genomic_DNA"/>
</dbReference>
<proteinExistence type="predicted"/>
<evidence type="ECO:0000256" key="1">
    <source>
        <dbReference type="ARBA" id="ARBA00023015"/>
    </source>
</evidence>
<keyword evidence="3" id="KW-0804">Transcription</keyword>
<dbReference type="RefSeq" id="WP_136011627.1">
    <property type="nucleotide sequence ID" value="NZ_SRYE01000001.1"/>
</dbReference>
<dbReference type="Pfam" id="PF07702">
    <property type="entry name" value="UTRA"/>
    <property type="match status" value="1"/>
</dbReference>
<protein>
    <submittedName>
        <fullName evidence="6">GntR family transcriptional regulator</fullName>
    </submittedName>
</protein>
<evidence type="ECO:0000313" key="6">
    <source>
        <dbReference type="EMBL" id="TGY63001.1"/>
    </source>
</evidence>
<dbReference type="InterPro" id="IPR050679">
    <property type="entry name" value="Bact_HTH_transcr_reg"/>
</dbReference>
<evidence type="ECO:0000256" key="2">
    <source>
        <dbReference type="ARBA" id="ARBA00023125"/>
    </source>
</evidence>
<keyword evidence="1" id="KW-0805">Transcription regulation</keyword>
<dbReference type="InterPro" id="IPR011663">
    <property type="entry name" value="UTRA"/>
</dbReference>
<dbReference type="PRINTS" id="PR00035">
    <property type="entry name" value="HTHGNTR"/>
</dbReference>
<sequence>MNTTMGTLYRNIKDDLFAKISDGTYSEGDLIPSETDLAKQYGVSRPTMRQALQILVDEGYLERRRRRGTIVTKPTSPDADPKKPGGYQADSGLQSFEEELRRAGHSVRTMPILAKIEEASEGIARALELAAGDPVIKLVRLRYVDEIPHVFMEHYLPSELYPGFLNADFSQVGLYQRMSDLGRPVRTITRRLEVMKADASSATLLDLPIGDPLFHFQTFGRAQDNRMVEYSISTYRGRNNSFEFTVGAEEPSDLVLPSDMIDPIDPAAAEQS</sequence>
<evidence type="ECO:0000256" key="3">
    <source>
        <dbReference type="ARBA" id="ARBA00023163"/>
    </source>
</evidence>